<feature type="signal peptide" evidence="1">
    <location>
        <begin position="1"/>
        <end position="21"/>
    </location>
</feature>
<dbReference type="AlphaFoldDB" id="A0A6A5W920"/>
<dbReference type="GO" id="GO:0016757">
    <property type="term" value="F:glycosyltransferase activity"/>
    <property type="evidence" value="ECO:0007669"/>
    <property type="project" value="InterPro"/>
</dbReference>
<gene>
    <name evidence="2" type="ORF">P154DRAFT_281962</name>
</gene>
<dbReference type="Proteomes" id="UP000799779">
    <property type="component" value="Unassembled WGS sequence"/>
</dbReference>
<feature type="chain" id="PRO_5025555305" evidence="1">
    <location>
        <begin position="22"/>
        <end position="380"/>
    </location>
</feature>
<evidence type="ECO:0000313" key="3">
    <source>
        <dbReference type="Proteomes" id="UP000799779"/>
    </source>
</evidence>
<reference evidence="2" key="1">
    <citation type="journal article" date="2020" name="Stud. Mycol.">
        <title>101 Dothideomycetes genomes: a test case for predicting lifestyles and emergence of pathogens.</title>
        <authorList>
            <person name="Haridas S."/>
            <person name="Albert R."/>
            <person name="Binder M."/>
            <person name="Bloem J."/>
            <person name="Labutti K."/>
            <person name="Salamov A."/>
            <person name="Andreopoulos B."/>
            <person name="Baker S."/>
            <person name="Barry K."/>
            <person name="Bills G."/>
            <person name="Bluhm B."/>
            <person name="Cannon C."/>
            <person name="Castanera R."/>
            <person name="Culley D."/>
            <person name="Daum C."/>
            <person name="Ezra D."/>
            <person name="Gonzalez J."/>
            <person name="Henrissat B."/>
            <person name="Kuo A."/>
            <person name="Liang C."/>
            <person name="Lipzen A."/>
            <person name="Lutzoni F."/>
            <person name="Magnuson J."/>
            <person name="Mondo S."/>
            <person name="Nolan M."/>
            <person name="Ohm R."/>
            <person name="Pangilinan J."/>
            <person name="Park H.-J."/>
            <person name="Ramirez L."/>
            <person name="Alfaro M."/>
            <person name="Sun H."/>
            <person name="Tritt A."/>
            <person name="Yoshinaga Y."/>
            <person name="Zwiers L.-H."/>
            <person name="Turgeon B."/>
            <person name="Goodwin S."/>
            <person name="Spatafora J."/>
            <person name="Crous P."/>
            <person name="Grigoriev I."/>
        </authorList>
    </citation>
    <scope>NUCLEOTIDE SEQUENCE</scope>
    <source>
        <strain evidence="2">CBS 123094</strain>
    </source>
</reference>
<protein>
    <submittedName>
        <fullName evidence="2">Glycosyltransferase family 8 protein</fullName>
    </submittedName>
</protein>
<proteinExistence type="predicted"/>
<dbReference type="OrthoDB" id="2014201at2759"/>
<accession>A0A6A5W920</accession>
<dbReference type="EMBL" id="ML977614">
    <property type="protein sequence ID" value="KAF1997344.1"/>
    <property type="molecule type" value="Genomic_DNA"/>
</dbReference>
<evidence type="ECO:0000256" key="1">
    <source>
        <dbReference type="SAM" id="SignalP"/>
    </source>
</evidence>
<evidence type="ECO:0000313" key="2">
    <source>
        <dbReference type="EMBL" id="KAF1997344.1"/>
    </source>
</evidence>
<dbReference type="InterPro" id="IPR029044">
    <property type="entry name" value="Nucleotide-diphossugar_trans"/>
</dbReference>
<dbReference type="InterPro" id="IPR002495">
    <property type="entry name" value="Glyco_trans_8"/>
</dbReference>
<sequence>MYSKPRRFFLLLIFVSLLSLAIHLYTAPRSIAGRYVQPSVSESKPKKAKEKFAYATFLGPPTSRNASAATDAELQKDPYFISVRLLNHQILHATKTKTKIKEAPFLVLVLPAVPRIWIEHLKKEGATVISIQPLDVPDAFDKDFIKNSRFRDVLSKLRLWELTDYDKILYLDADSFLLQNLDGLFTNKALSMPMQALKDKEPSWSDEEHIVPPPNTYLMAASTDTYGPQLPWEDSIHAASNLDPHSPSPSLLSPSSSSPEHKQYLCACFMLISPSIPLFKYYTHILRSADAPENAAYPEQDLLIWAHRPEGPMPWKRIGIEWSANDGEMDTVMALKGGVKSLHVKGWDGAEGGNVAGDVWKERWRGMVADMERFYEGVVE</sequence>
<keyword evidence="1" id="KW-0732">Signal</keyword>
<dbReference type="PANTHER" id="PTHR11183">
    <property type="entry name" value="GLYCOGENIN SUBFAMILY MEMBER"/>
    <property type="match status" value="1"/>
</dbReference>
<keyword evidence="3" id="KW-1185">Reference proteome</keyword>
<dbReference type="SUPFAM" id="SSF53448">
    <property type="entry name" value="Nucleotide-diphospho-sugar transferases"/>
    <property type="match status" value="1"/>
</dbReference>
<name>A0A6A5W920_9PLEO</name>
<dbReference type="Gene3D" id="3.90.550.10">
    <property type="entry name" value="Spore Coat Polysaccharide Biosynthesis Protein SpsA, Chain A"/>
    <property type="match status" value="1"/>
</dbReference>
<dbReference type="Pfam" id="PF01501">
    <property type="entry name" value="Glyco_transf_8"/>
    <property type="match status" value="1"/>
</dbReference>
<organism evidence="2 3">
    <name type="scientific">Amniculicola lignicola CBS 123094</name>
    <dbReference type="NCBI Taxonomy" id="1392246"/>
    <lineage>
        <taxon>Eukaryota</taxon>
        <taxon>Fungi</taxon>
        <taxon>Dikarya</taxon>
        <taxon>Ascomycota</taxon>
        <taxon>Pezizomycotina</taxon>
        <taxon>Dothideomycetes</taxon>
        <taxon>Pleosporomycetidae</taxon>
        <taxon>Pleosporales</taxon>
        <taxon>Amniculicolaceae</taxon>
        <taxon>Amniculicola</taxon>
    </lineage>
</organism>
<keyword evidence="2" id="KW-0808">Transferase</keyword>
<dbReference type="InterPro" id="IPR050587">
    <property type="entry name" value="GNT1/Glycosyltrans_8"/>
</dbReference>